<evidence type="ECO:0000313" key="1">
    <source>
        <dbReference type="EMBL" id="KAJ7989863.1"/>
    </source>
</evidence>
<dbReference type="Proteomes" id="UP001157502">
    <property type="component" value="Chromosome 29"/>
</dbReference>
<organism evidence="1 2">
    <name type="scientific">Dallia pectoralis</name>
    <name type="common">Alaska blackfish</name>
    <dbReference type="NCBI Taxonomy" id="75939"/>
    <lineage>
        <taxon>Eukaryota</taxon>
        <taxon>Metazoa</taxon>
        <taxon>Chordata</taxon>
        <taxon>Craniata</taxon>
        <taxon>Vertebrata</taxon>
        <taxon>Euteleostomi</taxon>
        <taxon>Actinopterygii</taxon>
        <taxon>Neopterygii</taxon>
        <taxon>Teleostei</taxon>
        <taxon>Protacanthopterygii</taxon>
        <taxon>Esociformes</taxon>
        <taxon>Umbridae</taxon>
        <taxon>Dallia</taxon>
    </lineage>
</organism>
<protein>
    <submittedName>
        <fullName evidence="1">Uncharacterized protein</fullName>
    </submittedName>
</protein>
<name>A0ACC2FES4_DALPE</name>
<comment type="caution">
    <text evidence="1">The sequence shown here is derived from an EMBL/GenBank/DDBJ whole genome shotgun (WGS) entry which is preliminary data.</text>
</comment>
<dbReference type="EMBL" id="CM055756">
    <property type="protein sequence ID" value="KAJ7989863.1"/>
    <property type="molecule type" value="Genomic_DNA"/>
</dbReference>
<proteinExistence type="predicted"/>
<evidence type="ECO:0000313" key="2">
    <source>
        <dbReference type="Proteomes" id="UP001157502"/>
    </source>
</evidence>
<keyword evidence="2" id="KW-1185">Reference proteome</keyword>
<gene>
    <name evidence="1" type="ORF">DPEC_G00308890</name>
</gene>
<reference evidence="1" key="1">
    <citation type="submission" date="2021-05" db="EMBL/GenBank/DDBJ databases">
        <authorList>
            <person name="Pan Q."/>
            <person name="Jouanno E."/>
            <person name="Zahm M."/>
            <person name="Klopp C."/>
            <person name="Cabau C."/>
            <person name="Louis A."/>
            <person name="Berthelot C."/>
            <person name="Parey E."/>
            <person name="Roest Crollius H."/>
            <person name="Montfort J."/>
            <person name="Robinson-Rechavi M."/>
            <person name="Bouchez O."/>
            <person name="Lampietro C."/>
            <person name="Lopez Roques C."/>
            <person name="Donnadieu C."/>
            <person name="Postlethwait J."/>
            <person name="Bobe J."/>
            <person name="Dillon D."/>
            <person name="Chandos A."/>
            <person name="von Hippel F."/>
            <person name="Guiguen Y."/>
        </authorList>
    </citation>
    <scope>NUCLEOTIDE SEQUENCE</scope>
    <source>
        <strain evidence="1">YG-Jan2019</strain>
    </source>
</reference>
<sequence length="139" mass="15331">MRSEFPGGKRLKEVPSLLSVVKIVLNESFKVNKHDNGLCEASKTNLSYLPRHRSGGPLTGVKRREDPVVRSEDSLRLLLWLGLHGTGTPEDITAHCRAPKPGYSLNIYLPLSPGPAWQCQHCARLVMVYVLPSFGSNVA</sequence>
<accession>A0ACC2FES4</accession>